<dbReference type="AlphaFoldDB" id="A0A4U3FHF0"/>
<dbReference type="SUPFAM" id="SSF55073">
    <property type="entry name" value="Nucleotide cyclase"/>
    <property type="match status" value="1"/>
</dbReference>
<dbReference type="CDD" id="cd18773">
    <property type="entry name" value="PDC1_HK_sensor"/>
    <property type="match status" value="1"/>
</dbReference>
<dbReference type="InterPro" id="IPR029151">
    <property type="entry name" value="Sensor-like_sf"/>
</dbReference>
<evidence type="ECO:0000256" key="4">
    <source>
        <dbReference type="ARBA" id="ARBA00005186"/>
    </source>
</evidence>
<evidence type="ECO:0000256" key="16">
    <source>
        <dbReference type="ARBA" id="ARBA00023136"/>
    </source>
</evidence>
<evidence type="ECO:0000256" key="2">
    <source>
        <dbReference type="ARBA" id="ARBA00004429"/>
    </source>
</evidence>
<keyword evidence="14" id="KW-0135">Cellulose biosynthesis</keyword>
<keyword evidence="13" id="KW-0460">Magnesium</keyword>
<evidence type="ECO:0000256" key="11">
    <source>
        <dbReference type="ARBA" id="ARBA00022723"/>
    </source>
</evidence>
<keyword evidence="10 20" id="KW-0812">Transmembrane</keyword>
<dbReference type="InterPro" id="IPR000160">
    <property type="entry name" value="GGDEF_dom"/>
</dbReference>
<evidence type="ECO:0000256" key="5">
    <source>
        <dbReference type="ARBA" id="ARBA00011738"/>
    </source>
</evidence>
<dbReference type="InterPro" id="IPR050469">
    <property type="entry name" value="Diguanylate_Cyclase"/>
</dbReference>
<evidence type="ECO:0000256" key="8">
    <source>
        <dbReference type="ARBA" id="ARBA00022519"/>
    </source>
</evidence>
<evidence type="ECO:0000256" key="12">
    <source>
        <dbReference type="ARBA" id="ARBA00022741"/>
    </source>
</evidence>
<dbReference type="PROSITE" id="PS50887">
    <property type="entry name" value="GGDEF"/>
    <property type="match status" value="1"/>
</dbReference>
<evidence type="ECO:0000256" key="6">
    <source>
        <dbReference type="ARBA" id="ARBA00012528"/>
    </source>
</evidence>
<keyword evidence="11" id="KW-0479">Metal-binding</keyword>
<keyword evidence="15 20" id="KW-1133">Transmembrane helix</keyword>
<keyword evidence="16 20" id="KW-0472">Membrane</keyword>
<evidence type="ECO:0000256" key="15">
    <source>
        <dbReference type="ARBA" id="ARBA00022989"/>
    </source>
</evidence>
<dbReference type="Proteomes" id="UP000306393">
    <property type="component" value="Unassembled WGS sequence"/>
</dbReference>
<keyword evidence="7" id="KW-1003">Cell membrane</keyword>
<dbReference type="EC" id="2.7.7.65" evidence="6"/>
<dbReference type="NCBIfam" id="TIGR00254">
    <property type="entry name" value="GGDEF"/>
    <property type="match status" value="1"/>
</dbReference>
<comment type="pathway">
    <text evidence="3">Purine metabolism; 3',5'-cyclic di-GMP biosynthesis.</text>
</comment>
<dbReference type="STRING" id="1219360.GCA_001571305_01243"/>
<evidence type="ECO:0000256" key="9">
    <source>
        <dbReference type="ARBA" id="ARBA00022679"/>
    </source>
</evidence>
<evidence type="ECO:0000256" key="13">
    <source>
        <dbReference type="ARBA" id="ARBA00022842"/>
    </source>
</evidence>
<sequence>MTGRWLCSWLRSKLRITEINAAAENALVISDKDSRYFRPKNLVHLCFAVVFVFSSILTVREAMILKSAYETRQRAWLVQAAGSLERQWQQSIDQMFFFQKMLQHALIYPLETDKAREALNMFNDQRHDPLWKISVNTEWSIPLYGISDEAVRRVPLLNRGDSQRLDDELKAALEMSYILQFANPHQDFHSRLWYISRAGFYLSSVPDDNEETVTSYNTVIDRPYFTRARPELNPERILRWSETYLSVDNEGDMVTVTLPVDAKNYWFGVLAMDFSTRAIHQYLQHALPKWQDVSVMLFDNQQHPVAISEANHLSEHHLDKAQIAEIFRQVTPAQSGQLKSGLNFITWVRLQNFDGLLISVQPLREGMSSETGRVTLVLILMWGVFSVVLIASHQAIIRMTGRLLTLQETLSWRANYDGLTLLLNRSAFFEHAEKLSVFSERQQQPVSLIQLDLDHFKSVNDSLGHHAGDIVLTHSAAVIAKAMRKRDILGRVGGEEFCIVLPDTGLAEAVEIAERIRCKLASKEVLIDAMHTIKVTASMGVSSSEEQGDYQIESLQSVADGRLYLAKAAGRNCVSSGT</sequence>
<name>A0A4U3FHF0_9GAMM</name>
<comment type="catalytic activity">
    <reaction evidence="18">
        <text>2 GTP = 3',3'-c-di-GMP + 2 diphosphate</text>
        <dbReference type="Rhea" id="RHEA:24898"/>
        <dbReference type="ChEBI" id="CHEBI:33019"/>
        <dbReference type="ChEBI" id="CHEBI:37565"/>
        <dbReference type="ChEBI" id="CHEBI:58805"/>
        <dbReference type="EC" id="2.7.7.65"/>
    </reaction>
</comment>
<comment type="subunit">
    <text evidence="5">Homodimer.</text>
</comment>
<dbReference type="CDD" id="cd01949">
    <property type="entry name" value="GGDEF"/>
    <property type="match status" value="1"/>
</dbReference>
<dbReference type="GO" id="GO:1902201">
    <property type="term" value="P:negative regulation of bacterial-type flagellum-dependent cell motility"/>
    <property type="evidence" value="ECO:0007669"/>
    <property type="project" value="TreeGrafter"/>
</dbReference>
<dbReference type="SUPFAM" id="SSF103190">
    <property type="entry name" value="Sensory domain-like"/>
    <property type="match status" value="1"/>
</dbReference>
<evidence type="ECO:0000256" key="10">
    <source>
        <dbReference type="ARBA" id="ARBA00022692"/>
    </source>
</evidence>
<dbReference type="GO" id="GO:0052621">
    <property type="term" value="F:diguanylate cyclase activity"/>
    <property type="evidence" value="ECO:0007669"/>
    <property type="project" value="UniProtKB-EC"/>
</dbReference>
<dbReference type="SMART" id="SM00267">
    <property type="entry name" value="GGDEF"/>
    <property type="match status" value="1"/>
</dbReference>
<accession>A0A4U3FHF0</accession>
<dbReference type="Pfam" id="PF00990">
    <property type="entry name" value="GGDEF"/>
    <property type="match status" value="1"/>
</dbReference>
<dbReference type="Pfam" id="PF17151">
    <property type="entry name" value="CHASE7"/>
    <property type="match status" value="1"/>
</dbReference>
<comment type="pathway">
    <text evidence="4">Glycan metabolism; bacterial cellulose biosynthesis.</text>
</comment>
<feature type="transmembrane region" description="Helical" evidence="20">
    <location>
        <begin position="42"/>
        <end position="59"/>
    </location>
</feature>
<evidence type="ECO:0000256" key="19">
    <source>
        <dbReference type="ARBA" id="ARBA00045634"/>
    </source>
</evidence>
<evidence type="ECO:0000256" key="18">
    <source>
        <dbReference type="ARBA" id="ARBA00034247"/>
    </source>
</evidence>
<comment type="cofactor">
    <cofactor evidence="1">
        <name>Mg(2+)</name>
        <dbReference type="ChEBI" id="CHEBI:18420"/>
    </cofactor>
</comment>
<keyword evidence="9" id="KW-0808">Transferase</keyword>
<dbReference type="UniPathway" id="UPA00694"/>
<dbReference type="InterPro" id="IPR043128">
    <property type="entry name" value="Rev_trsase/Diguanyl_cyclase"/>
</dbReference>
<proteinExistence type="predicted"/>
<organism evidence="22 23">
    <name type="scientific">Erwinia persicina</name>
    <dbReference type="NCBI Taxonomy" id="55211"/>
    <lineage>
        <taxon>Bacteria</taxon>
        <taxon>Pseudomonadati</taxon>
        <taxon>Pseudomonadota</taxon>
        <taxon>Gammaproteobacteria</taxon>
        <taxon>Enterobacterales</taxon>
        <taxon>Erwiniaceae</taxon>
        <taxon>Erwinia</taxon>
    </lineage>
</organism>
<evidence type="ECO:0000313" key="22">
    <source>
        <dbReference type="EMBL" id="TKJ93074.1"/>
    </source>
</evidence>
<dbReference type="Gene3D" id="3.30.450.20">
    <property type="entry name" value="PAS domain"/>
    <property type="match status" value="1"/>
</dbReference>
<evidence type="ECO:0000256" key="14">
    <source>
        <dbReference type="ARBA" id="ARBA00022916"/>
    </source>
</evidence>
<evidence type="ECO:0000256" key="1">
    <source>
        <dbReference type="ARBA" id="ARBA00001946"/>
    </source>
</evidence>
<evidence type="ECO:0000256" key="17">
    <source>
        <dbReference type="ARBA" id="ARBA00031311"/>
    </source>
</evidence>
<dbReference type="NCBIfam" id="NF011955">
    <property type="entry name" value="PRK15426.1"/>
    <property type="match status" value="1"/>
</dbReference>
<dbReference type="InterPro" id="IPR033416">
    <property type="entry name" value="CHASE7"/>
</dbReference>
<dbReference type="GO" id="GO:0043709">
    <property type="term" value="P:cell adhesion involved in single-species biofilm formation"/>
    <property type="evidence" value="ECO:0007669"/>
    <property type="project" value="TreeGrafter"/>
</dbReference>
<dbReference type="GO" id="GO:0005886">
    <property type="term" value="C:plasma membrane"/>
    <property type="evidence" value="ECO:0007669"/>
    <property type="project" value="UniProtKB-SubCell"/>
</dbReference>
<evidence type="ECO:0000313" key="23">
    <source>
        <dbReference type="Proteomes" id="UP000306393"/>
    </source>
</evidence>
<comment type="subcellular location">
    <subcellularLocation>
        <location evidence="2">Cell inner membrane</location>
        <topology evidence="2">Multi-pass membrane protein</topology>
    </subcellularLocation>
</comment>
<feature type="domain" description="GGDEF" evidence="21">
    <location>
        <begin position="444"/>
        <end position="578"/>
    </location>
</feature>
<comment type="function">
    <text evidence="19">Catalyzes the synthesis of cyclic-di-GMP (c-di-GMP) via the condensation of 2 GTP molecules. Cyclic-di-GMP is a second messenger which controls cell surface-associated traits in bacteria. Involved in the regulation of cellulose production.</text>
</comment>
<dbReference type="GO" id="GO:0046872">
    <property type="term" value="F:metal ion binding"/>
    <property type="evidence" value="ECO:0007669"/>
    <property type="project" value="UniProtKB-KW"/>
</dbReference>
<dbReference type="Gene3D" id="3.30.70.270">
    <property type="match status" value="1"/>
</dbReference>
<feature type="transmembrane region" description="Helical" evidence="20">
    <location>
        <begin position="374"/>
        <end position="396"/>
    </location>
</feature>
<evidence type="ECO:0000256" key="7">
    <source>
        <dbReference type="ARBA" id="ARBA00022475"/>
    </source>
</evidence>
<dbReference type="PANTHER" id="PTHR45138:SF16">
    <property type="entry name" value="DIGUANYLATE CYCLASE DGCQ-RELATED"/>
    <property type="match status" value="1"/>
</dbReference>
<dbReference type="EMBL" id="QGAC01000004">
    <property type="protein sequence ID" value="TKJ93074.1"/>
    <property type="molecule type" value="Genomic_DNA"/>
</dbReference>
<keyword evidence="12" id="KW-0547">Nucleotide-binding</keyword>
<dbReference type="InterPro" id="IPR029787">
    <property type="entry name" value="Nucleotide_cyclase"/>
</dbReference>
<evidence type="ECO:0000259" key="21">
    <source>
        <dbReference type="PROSITE" id="PS50887"/>
    </source>
</evidence>
<comment type="caution">
    <text evidence="22">The sequence shown here is derived from an EMBL/GenBank/DDBJ whole genome shotgun (WGS) entry which is preliminary data.</text>
</comment>
<dbReference type="FunFam" id="3.30.70.270:FF:000001">
    <property type="entry name" value="Diguanylate cyclase domain protein"/>
    <property type="match status" value="1"/>
</dbReference>
<reference evidence="22 23" key="1">
    <citation type="journal article" date="2019" name="Sci. Rep.">
        <title>Differences in resource use lead to coexistence of seed-transmitted microbial populations.</title>
        <authorList>
            <person name="Torres-Cortes G."/>
            <person name="Garcia B.J."/>
            <person name="Compant S."/>
            <person name="Rezki S."/>
            <person name="Jones P."/>
            <person name="Preveaux A."/>
            <person name="Briand M."/>
            <person name="Roulet A."/>
            <person name="Bouchez O."/>
            <person name="Jacobson D."/>
            <person name="Barret M."/>
        </authorList>
    </citation>
    <scope>NUCLEOTIDE SEQUENCE [LARGE SCALE GENOMIC DNA]</scope>
    <source>
        <strain evidence="22 23">CFBP13511</strain>
    </source>
</reference>
<keyword evidence="8" id="KW-0997">Cell inner membrane</keyword>
<dbReference type="OrthoDB" id="9813903at2"/>
<dbReference type="UniPathway" id="UPA00599"/>
<dbReference type="GO" id="GO:0030244">
    <property type="term" value="P:cellulose biosynthetic process"/>
    <property type="evidence" value="ECO:0007669"/>
    <property type="project" value="UniProtKB-KW"/>
</dbReference>
<dbReference type="GO" id="GO:0000166">
    <property type="term" value="F:nucleotide binding"/>
    <property type="evidence" value="ECO:0007669"/>
    <property type="project" value="UniProtKB-KW"/>
</dbReference>
<evidence type="ECO:0000256" key="20">
    <source>
        <dbReference type="SAM" id="Phobius"/>
    </source>
</evidence>
<gene>
    <name evidence="22" type="ORF">EpCFBP13511_05185</name>
</gene>
<protein>
    <recommendedName>
        <fullName evidence="6">diguanylate cyclase</fullName>
        <ecNumber evidence="6">2.7.7.65</ecNumber>
    </recommendedName>
    <alternativeName>
        <fullName evidence="17">Cellulose synthesis regulatory protein</fullName>
    </alternativeName>
</protein>
<dbReference type="PANTHER" id="PTHR45138">
    <property type="entry name" value="REGULATORY COMPONENTS OF SENSORY TRANSDUCTION SYSTEM"/>
    <property type="match status" value="1"/>
</dbReference>
<evidence type="ECO:0000256" key="3">
    <source>
        <dbReference type="ARBA" id="ARBA00004665"/>
    </source>
</evidence>